<organism evidence="1 2">
    <name type="scientific">Halomonas organivorans</name>
    <dbReference type="NCBI Taxonomy" id="257772"/>
    <lineage>
        <taxon>Bacteria</taxon>
        <taxon>Pseudomonadati</taxon>
        <taxon>Pseudomonadota</taxon>
        <taxon>Gammaproteobacteria</taxon>
        <taxon>Oceanospirillales</taxon>
        <taxon>Halomonadaceae</taxon>
        <taxon>Halomonas</taxon>
    </lineage>
</organism>
<proteinExistence type="predicted"/>
<name>A0A7W5G3U4_9GAMM</name>
<evidence type="ECO:0000313" key="2">
    <source>
        <dbReference type="Proteomes" id="UP000525987"/>
    </source>
</evidence>
<evidence type="ECO:0000313" key="1">
    <source>
        <dbReference type="EMBL" id="MBB3139713.1"/>
    </source>
</evidence>
<dbReference type="RefSeq" id="WP_183386141.1">
    <property type="nucleotide sequence ID" value="NZ_JACHXM010000002.1"/>
</dbReference>
<dbReference type="EMBL" id="JACHXM010000002">
    <property type="protein sequence ID" value="MBB3139713.1"/>
    <property type="molecule type" value="Genomic_DNA"/>
</dbReference>
<gene>
    <name evidence="1" type="ORF">FHR96_000560</name>
</gene>
<reference evidence="1 2" key="1">
    <citation type="submission" date="2020-08" db="EMBL/GenBank/DDBJ databases">
        <title>Genomic Encyclopedia of Type Strains, Phase III (KMG-III): the genomes of soil and plant-associated and newly described type strains.</title>
        <authorList>
            <person name="Whitman W."/>
        </authorList>
    </citation>
    <scope>NUCLEOTIDE SEQUENCE [LARGE SCALE GENOMIC DNA]</scope>
    <source>
        <strain evidence="1 2">CECT 5995</strain>
    </source>
</reference>
<keyword evidence="2" id="KW-1185">Reference proteome</keyword>
<comment type="caution">
    <text evidence="1">The sequence shown here is derived from an EMBL/GenBank/DDBJ whole genome shotgun (WGS) entry which is preliminary data.</text>
</comment>
<dbReference type="Proteomes" id="UP000525987">
    <property type="component" value="Unassembled WGS sequence"/>
</dbReference>
<accession>A0A7W5G3U4</accession>
<dbReference type="AlphaFoldDB" id="A0A7W5G3U4"/>
<protein>
    <submittedName>
        <fullName evidence="1">TRAP-type C4-dicarboxylate transport system permease large subunit</fullName>
    </submittedName>
</protein>
<sequence>MDDMSVAAFLSPLLLPVMEWIDIYPVHFASSVGTSIVIGCYGLPMASSCP</sequence>